<dbReference type="Proteomes" id="UP000267268">
    <property type="component" value="Chromosome 1"/>
</dbReference>
<dbReference type="AlphaFoldDB" id="A0A3Q9FLW5"/>
<evidence type="ECO:0000313" key="3">
    <source>
        <dbReference type="Proteomes" id="UP000267268"/>
    </source>
</evidence>
<feature type="transmembrane region" description="Helical" evidence="1">
    <location>
        <begin position="70"/>
        <end position="90"/>
    </location>
</feature>
<evidence type="ECO:0000256" key="1">
    <source>
        <dbReference type="SAM" id="Phobius"/>
    </source>
</evidence>
<dbReference type="RefSeq" id="WP_126615302.1">
    <property type="nucleotide sequence ID" value="NZ_CP034562.1"/>
</dbReference>
<keyword evidence="3" id="KW-1185">Reference proteome</keyword>
<accession>A0A3Q9FLW5</accession>
<protein>
    <submittedName>
        <fullName evidence="2">Uncharacterized protein</fullName>
    </submittedName>
</protein>
<gene>
    <name evidence="2" type="ORF">EI427_12980</name>
</gene>
<keyword evidence="1" id="KW-0472">Membrane</keyword>
<dbReference type="EMBL" id="CP034562">
    <property type="protein sequence ID" value="AZQ63119.1"/>
    <property type="molecule type" value="Genomic_DNA"/>
</dbReference>
<keyword evidence="1" id="KW-0812">Transmembrane</keyword>
<keyword evidence="1" id="KW-1133">Transmembrane helix</keyword>
<dbReference type="OrthoDB" id="1496237at2"/>
<reference evidence="2 3" key="1">
    <citation type="submission" date="2018-12" db="EMBL/GenBank/DDBJ databases">
        <title>Flammeovirga pectinis sp. nov., isolated from the gut of the Korean scallop, Patinopecten yessoensis.</title>
        <authorList>
            <person name="Bae J.-W."/>
            <person name="Jeong Y.-S."/>
            <person name="Kang W."/>
        </authorList>
    </citation>
    <scope>NUCLEOTIDE SEQUENCE [LARGE SCALE GENOMIC DNA]</scope>
    <source>
        <strain evidence="2 3">L12M1</strain>
    </source>
</reference>
<evidence type="ECO:0000313" key="2">
    <source>
        <dbReference type="EMBL" id="AZQ63119.1"/>
    </source>
</evidence>
<dbReference type="KEGG" id="fll:EI427_12980"/>
<proteinExistence type="predicted"/>
<sequence>MKFGLLSILLTTNVFATIDYLVVNHYTKQLYWAETDHPPGFIGWEGVGEVFDIKEQKYLASDYTYTENPYLIEEVILAVIILLTLTYLILRNKKRKDALQHHI</sequence>
<organism evidence="2 3">
    <name type="scientific">Flammeovirga pectinis</name>
    <dbReference type="NCBI Taxonomy" id="2494373"/>
    <lineage>
        <taxon>Bacteria</taxon>
        <taxon>Pseudomonadati</taxon>
        <taxon>Bacteroidota</taxon>
        <taxon>Cytophagia</taxon>
        <taxon>Cytophagales</taxon>
        <taxon>Flammeovirgaceae</taxon>
        <taxon>Flammeovirga</taxon>
    </lineage>
</organism>
<name>A0A3Q9FLW5_9BACT</name>